<keyword evidence="5" id="KW-1185">Reference proteome</keyword>
<accession>A0A3P8U8X8</accession>
<proteinExistence type="predicted"/>
<dbReference type="InterPro" id="IPR035983">
    <property type="entry name" value="Hect_E3_ubiquitin_ligase"/>
</dbReference>
<dbReference type="SUPFAM" id="SSF56204">
    <property type="entry name" value="Hect, E3 ligase catalytic domain"/>
    <property type="match status" value="1"/>
</dbReference>
<keyword evidence="1" id="KW-0808">Transferase</keyword>
<dbReference type="AlphaFoldDB" id="A0A3P8U8X8"/>
<organism evidence="4 5">
    <name type="scientific">Amphiprion percula</name>
    <name type="common">Orange clownfish</name>
    <name type="synonym">Lutjanus percula</name>
    <dbReference type="NCBI Taxonomy" id="161767"/>
    <lineage>
        <taxon>Eukaryota</taxon>
        <taxon>Metazoa</taxon>
        <taxon>Chordata</taxon>
        <taxon>Craniata</taxon>
        <taxon>Vertebrata</taxon>
        <taxon>Euteleostomi</taxon>
        <taxon>Actinopterygii</taxon>
        <taxon>Neopterygii</taxon>
        <taxon>Teleostei</taxon>
        <taxon>Neoteleostei</taxon>
        <taxon>Acanthomorphata</taxon>
        <taxon>Ovalentaria</taxon>
        <taxon>Pomacentridae</taxon>
        <taxon>Amphiprion</taxon>
    </lineage>
</organism>
<dbReference type="GeneTree" id="ENSGT00940000178367"/>
<dbReference type="InterPro" id="IPR000569">
    <property type="entry name" value="HECT_dom"/>
</dbReference>
<keyword evidence="2" id="KW-0833">Ubl conjugation pathway</keyword>
<dbReference type="GO" id="GO:0004842">
    <property type="term" value="F:ubiquitin-protein transferase activity"/>
    <property type="evidence" value="ECO:0007669"/>
    <property type="project" value="InterPro"/>
</dbReference>
<dbReference type="OMA" id="CANTIQI"/>
<dbReference type="Pfam" id="PF00632">
    <property type="entry name" value="HECT"/>
    <property type="match status" value="1"/>
</dbReference>
<evidence type="ECO:0000256" key="1">
    <source>
        <dbReference type="ARBA" id="ARBA00022679"/>
    </source>
</evidence>
<dbReference type="Proteomes" id="UP000265080">
    <property type="component" value="Chromosome 12"/>
</dbReference>
<evidence type="ECO:0000256" key="2">
    <source>
        <dbReference type="ARBA" id="ARBA00022786"/>
    </source>
</evidence>
<reference evidence="4 5" key="1">
    <citation type="submission" date="2018-03" db="EMBL/GenBank/DDBJ databases">
        <title>Finding Nemo's genes: A chromosome-scale reference assembly of the genome of the orange clownfish Amphiprion percula.</title>
        <authorList>
            <person name="Lehmann R."/>
        </authorList>
    </citation>
    <scope>NUCLEOTIDE SEQUENCE</scope>
</reference>
<evidence type="ECO:0000259" key="3">
    <source>
        <dbReference type="Pfam" id="PF00632"/>
    </source>
</evidence>
<name>A0A3P8U8X8_AMPPE</name>
<evidence type="ECO:0000313" key="5">
    <source>
        <dbReference type="Proteomes" id="UP000265080"/>
    </source>
</evidence>
<reference evidence="4" key="2">
    <citation type="submission" date="2025-08" db="UniProtKB">
        <authorList>
            <consortium name="Ensembl"/>
        </authorList>
    </citation>
    <scope>IDENTIFICATION</scope>
</reference>
<feature type="domain" description="HECT" evidence="3">
    <location>
        <begin position="133"/>
        <end position="184"/>
    </location>
</feature>
<protein>
    <recommendedName>
        <fullName evidence="3">HECT domain-containing protein</fullName>
    </recommendedName>
</protein>
<dbReference type="Ensembl" id="ENSAPET00000034096.1">
    <property type="protein sequence ID" value="ENSAPEP00000033226.1"/>
    <property type="gene ID" value="ENSAPEG00000023594.1"/>
</dbReference>
<dbReference type="STRING" id="161767.ENSAPEP00000033226"/>
<reference evidence="4" key="3">
    <citation type="submission" date="2025-09" db="UniProtKB">
        <authorList>
            <consortium name="Ensembl"/>
        </authorList>
    </citation>
    <scope>IDENTIFICATION</scope>
</reference>
<sequence>MSEWVLKFLSKVKNLCKDMKKQIVGLASDINLKLQEMTRDTLYCQKYSLTCLDSHMSISDIPFLIHRVQYDVSPPFAAITALTLLFTRFRSVFMGIFDHSSRSTFVRSHTDFQLKIHLTGFFPTEKQTGLSLNDILMFATGLNTLPPTGIHPRPRLVFQETSRFPVSSTCANTIQIPMSPDYKQFWNSKLAWIWNTKRKSRTRKQKISHHRSLKKK</sequence>
<dbReference type="Gene3D" id="3.30.2410.10">
    <property type="entry name" value="Hect, E3 ligase catalytic domain"/>
    <property type="match status" value="1"/>
</dbReference>
<evidence type="ECO:0000313" key="4">
    <source>
        <dbReference type="Ensembl" id="ENSAPEP00000033226.1"/>
    </source>
</evidence>